<keyword evidence="9 14" id="KW-0067">ATP-binding</keyword>
<accession>A0A146GA22</accession>
<comment type="function">
    <text evidence="2 13">Catalyzes the transfer of a dimethylallyl group onto the adenine at position 37 in tRNAs that read codons beginning with uridine, leading to the formation of N6-(dimethylallyl)adenosine (i(6)A).</text>
</comment>
<keyword evidence="10" id="KW-0460">Magnesium</keyword>
<evidence type="ECO:0000256" key="8">
    <source>
        <dbReference type="ARBA" id="ARBA00022741"/>
    </source>
</evidence>
<dbReference type="GO" id="GO:0006400">
    <property type="term" value="P:tRNA modification"/>
    <property type="evidence" value="ECO:0007669"/>
    <property type="project" value="TreeGrafter"/>
</dbReference>
<organism evidence="15 16">
    <name type="scientific">Terrimicrobium sacchariphilum</name>
    <dbReference type="NCBI Taxonomy" id="690879"/>
    <lineage>
        <taxon>Bacteria</taxon>
        <taxon>Pseudomonadati</taxon>
        <taxon>Verrucomicrobiota</taxon>
        <taxon>Terrimicrobiia</taxon>
        <taxon>Terrimicrobiales</taxon>
        <taxon>Terrimicrobiaceae</taxon>
        <taxon>Terrimicrobium</taxon>
    </lineage>
</organism>
<dbReference type="EMBL" id="BDCO01000002">
    <property type="protein sequence ID" value="GAT34495.1"/>
    <property type="molecule type" value="Genomic_DNA"/>
</dbReference>
<name>A0A146GA22_TERSA</name>
<keyword evidence="6 14" id="KW-0808">Transferase</keyword>
<dbReference type="NCBIfam" id="TIGR00174">
    <property type="entry name" value="miaA"/>
    <property type="match status" value="1"/>
</dbReference>
<dbReference type="InterPro" id="IPR039657">
    <property type="entry name" value="Dimethylallyltransferase"/>
</dbReference>
<dbReference type="PANTHER" id="PTHR11088:SF60">
    <property type="entry name" value="TRNA DIMETHYLALLYLTRANSFERASE"/>
    <property type="match status" value="1"/>
</dbReference>
<dbReference type="PANTHER" id="PTHR11088">
    <property type="entry name" value="TRNA DIMETHYLALLYLTRANSFERASE"/>
    <property type="match status" value="1"/>
</dbReference>
<reference evidence="16" key="1">
    <citation type="journal article" date="2017" name="Genome Announc.">
        <title>Draft Genome Sequence of Terrimicrobium sacchariphilum NM-5T, a Facultative Anaerobic Soil Bacterium of the Class Spartobacteria.</title>
        <authorList>
            <person name="Qiu Y.L."/>
            <person name="Tourlousse D.M."/>
            <person name="Matsuura N."/>
            <person name="Ohashi A."/>
            <person name="Sekiguchi Y."/>
        </authorList>
    </citation>
    <scope>NUCLEOTIDE SEQUENCE [LARGE SCALE GENOMIC DNA]</scope>
    <source>
        <strain evidence="16">NM-5</strain>
    </source>
</reference>
<evidence type="ECO:0000256" key="12">
    <source>
        <dbReference type="RuleBase" id="RU003783"/>
    </source>
</evidence>
<keyword evidence="8 14" id="KW-0547">Nucleotide-binding</keyword>
<sequence length="257" mass="28360">MLTSQPDAETRERAPHHLFGFLPVLEPFDAARFVQLARETMVGITARGKIPVICGGSGLYIKALTHGIADLPAPDPALRQELDALPLEVLRERLEKADPTAAASIDLKNPRRVVRALEIFLLTGRSAAELRKEWQNPEAPGFRGIILERERGELEARIRATVDAMFARGAVDEVRALGPVGPTAQMTIGLREIQAMLRGEMTEAECKEAMVLSTRRYAKRQLTWFRNQFSFPHIDLTGSLPMSESLSLARQALGASA</sequence>
<dbReference type="EC" id="2.5.1.75" evidence="4 12"/>
<dbReference type="Gene3D" id="3.40.50.300">
    <property type="entry name" value="P-loop containing nucleotide triphosphate hydrolases"/>
    <property type="match status" value="1"/>
</dbReference>
<keyword evidence="7 12" id="KW-0819">tRNA processing</keyword>
<dbReference type="Gene3D" id="1.10.20.140">
    <property type="match status" value="1"/>
</dbReference>
<evidence type="ECO:0000256" key="5">
    <source>
        <dbReference type="ARBA" id="ARBA00017477"/>
    </source>
</evidence>
<evidence type="ECO:0000256" key="11">
    <source>
        <dbReference type="ARBA" id="ARBA00049563"/>
    </source>
</evidence>
<evidence type="ECO:0000313" key="15">
    <source>
        <dbReference type="EMBL" id="GAT34495.1"/>
    </source>
</evidence>
<evidence type="ECO:0000256" key="10">
    <source>
        <dbReference type="ARBA" id="ARBA00022842"/>
    </source>
</evidence>
<dbReference type="GO" id="GO:0052381">
    <property type="term" value="F:tRNA dimethylallyltransferase activity"/>
    <property type="evidence" value="ECO:0007669"/>
    <property type="project" value="UniProtKB-EC"/>
</dbReference>
<evidence type="ECO:0000256" key="1">
    <source>
        <dbReference type="ARBA" id="ARBA00001946"/>
    </source>
</evidence>
<evidence type="ECO:0000256" key="9">
    <source>
        <dbReference type="ARBA" id="ARBA00022840"/>
    </source>
</evidence>
<keyword evidence="16" id="KW-1185">Reference proteome</keyword>
<comment type="similarity">
    <text evidence="3 14">Belongs to the IPP transferase family.</text>
</comment>
<gene>
    <name evidence="15" type="ORF">TSACC_22920</name>
</gene>
<evidence type="ECO:0000313" key="16">
    <source>
        <dbReference type="Proteomes" id="UP000076023"/>
    </source>
</evidence>
<protein>
    <recommendedName>
        <fullName evidence="5 12">tRNA dimethylallyltransferase</fullName>
        <ecNumber evidence="4 12">2.5.1.75</ecNumber>
    </recommendedName>
</protein>
<dbReference type="STRING" id="690879.TSACC_22920"/>
<dbReference type="InParanoid" id="A0A146GA22"/>
<dbReference type="FunCoup" id="A0A146GA22">
    <property type="interactions" value="484"/>
</dbReference>
<dbReference type="Proteomes" id="UP000076023">
    <property type="component" value="Unassembled WGS sequence"/>
</dbReference>
<evidence type="ECO:0000256" key="7">
    <source>
        <dbReference type="ARBA" id="ARBA00022694"/>
    </source>
</evidence>
<comment type="cofactor">
    <cofactor evidence="1">
        <name>Mg(2+)</name>
        <dbReference type="ChEBI" id="CHEBI:18420"/>
    </cofactor>
</comment>
<proteinExistence type="inferred from homology"/>
<evidence type="ECO:0000256" key="2">
    <source>
        <dbReference type="ARBA" id="ARBA00003213"/>
    </source>
</evidence>
<evidence type="ECO:0000256" key="3">
    <source>
        <dbReference type="ARBA" id="ARBA00005842"/>
    </source>
</evidence>
<evidence type="ECO:0000256" key="6">
    <source>
        <dbReference type="ARBA" id="ARBA00022679"/>
    </source>
</evidence>
<comment type="catalytic activity">
    <reaction evidence="11 12">
        <text>adenosine(37) in tRNA + dimethylallyl diphosphate = N(6)-dimethylallyladenosine(37) in tRNA + diphosphate</text>
        <dbReference type="Rhea" id="RHEA:26482"/>
        <dbReference type="Rhea" id="RHEA-COMP:10162"/>
        <dbReference type="Rhea" id="RHEA-COMP:10375"/>
        <dbReference type="ChEBI" id="CHEBI:33019"/>
        <dbReference type="ChEBI" id="CHEBI:57623"/>
        <dbReference type="ChEBI" id="CHEBI:74411"/>
        <dbReference type="ChEBI" id="CHEBI:74415"/>
        <dbReference type="EC" id="2.5.1.75"/>
    </reaction>
</comment>
<evidence type="ECO:0000256" key="14">
    <source>
        <dbReference type="RuleBase" id="RU003785"/>
    </source>
</evidence>
<dbReference type="GO" id="GO:0005524">
    <property type="term" value="F:ATP binding"/>
    <property type="evidence" value="ECO:0007669"/>
    <property type="project" value="UniProtKB-KW"/>
</dbReference>
<dbReference type="AlphaFoldDB" id="A0A146GA22"/>
<dbReference type="Pfam" id="PF01715">
    <property type="entry name" value="IPPT"/>
    <property type="match status" value="1"/>
</dbReference>
<evidence type="ECO:0000256" key="13">
    <source>
        <dbReference type="RuleBase" id="RU003784"/>
    </source>
</evidence>
<dbReference type="InterPro" id="IPR027417">
    <property type="entry name" value="P-loop_NTPase"/>
</dbReference>
<comment type="caution">
    <text evidence="15">The sequence shown here is derived from an EMBL/GenBank/DDBJ whole genome shotgun (WGS) entry which is preliminary data.</text>
</comment>
<evidence type="ECO:0000256" key="4">
    <source>
        <dbReference type="ARBA" id="ARBA00012665"/>
    </source>
</evidence>
<dbReference type="SUPFAM" id="SSF52540">
    <property type="entry name" value="P-loop containing nucleoside triphosphate hydrolases"/>
    <property type="match status" value="1"/>
</dbReference>
<dbReference type="InterPro" id="IPR018022">
    <property type="entry name" value="IPT"/>
</dbReference>